<dbReference type="GO" id="GO:0003677">
    <property type="term" value="F:DNA binding"/>
    <property type="evidence" value="ECO:0007669"/>
    <property type="project" value="UniProtKB-KW"/>
</dbReference>
<dbReference type="Pfam" id="PF08275">
    <property type="entry name" value="DNAG_N"/>
    <property type="match status" value="1"/>
</dbReference>
<dbReference type="SMART" id="SM00493">
    <property type="entry name" value="TOPRIM"/>
    <property type="match status" value="1"/>
</dbReference>
<evidence type="ECO:0000256" key="6">
    <source>
        <dbReference type="ARBA" id="ARBA00022723"/>
    </source>
</evidence>
<dbReference type="Pfam" id="PF13155">
    <property type="entry name" value="Toprim_2"/>
    <property type="match status" value="1"/>
</dbReference>
<keyword evidence="7 12" id="KW-0863">Zinc-finger</keyword>
<dbReference type="GO" id="GO:0000428">
    <property type="term" value="C:DNA-directed RNA polymerase complex"/>
    <property type="evidence" value="ECO:0007669"/>
    <property type="project" value="UniProtKB-KW"/>
</dbReference>
<keyword evidence="3 12" id="KW-0808">Transferase</keyword>
<name>A0A1F6N3W7_9BACT</name>
<dbReference type="PANTHER" id="PTHR30313">
    <property type="entry name" value="DNA PRIMASE"/>
    <property type="match status" value="1"/>
</dbReference>
<evidence type="ECO:0000256" key="12">
    <source>
        <dbReference type="HAMAP-Rule" id="MF_00974"/>
    </source>
</evidence>
<dbReference type="InterPro" id="IPR030846">
    <property type="entry name" value="DnaG_bac"/>
</dbReference>
<dbReference type="EC" id="2.7.7.101" evidence="12"/>
<evidence type="ECO:0000313" key="16">
    <source>
        <dbReference type="EMBL" id="OGH78571.1"/>
    </source>
</evidence>
<dbReference type="SUPFAM" id="SSF56731">
    <property type="entry name" value="DNA primase core"/>
    <property type="match status" value="1"/>
</dbReference>
<dbReference type="PROSITE" id="PS50880">
    <property type="entry name" value="TOPRIM"/>
    <property type="match status" value="1"/>
</dbReference>
<dbReference type="InterPro" id="IPR034151">
    <property type="entry name" value="TOPRIM_DnaG_bac"/>
</dbReference>
<evidence type="ECO:0000256" key="9">
    <source>
        <dbReference type="ARBA" id="ARBA00022842"/>
    </source>
</evidence>
<dbReference type="CDD" id="cd03364">
    <property type="entry name" value="TOPRIM_DnaG_primases"/>
    <property type="match status" value="1"/>
</dbReference>
<evidence type="ECO:0000256" key="5">
    <source>
        <dbReference type="ARBA" id="ARBA00022705"/>
    </source>
</evidence>
<dbReference type="Proteomes" id="UP000177040">
    <property type="component" value="Unassembled WGS sequence"/>
</dbReference>
<keyword evidence="8 12" id="KW-0862">Zinc</keyword>
<evidence type="ECO:0000256" key="8">
    <source>
        <dbReference type="ARBA" id="ARBA00022833"/>
    </source>
</evidence>
<dbReference type="InterPro" id="IPR019475">
    <property type="entry name" value="DNA_primase_DnaB-bd"/>
</dbReference>
<comment type="subunit">
    <text evidence="12">Monomer. Interacts with DnaB.</text>
</comment>
<comment type="similarity">
    <text evidence="12 13">Belongs to the DnaG primase family.</text>
</comment>
<dbReference type="InterPro" id="IPR013264">
    <property type="entry name" value="DNAG_N"/>
</dbReference>
<dbReference type="InterPro" id="IPR050219">
    <property type="entry name" value="DnaG_primase"/>
</dbReference>
<feature type="zinc finger region" description="CHC2-type" evidence="12 14">
    <location>
        <begin position="34"/>
        <end position="58"/>
    </location>
</feature>
<dbReference type="Pfam" id="PF01807">
    <property type="entry name" value="Zn_ribbon_DnaG"/>
    <property type="match status" value="1"/>
</dbReference>
<evidence type="ECO:0000256" key="13">
    <source>
        <dbReference type="PIRNR" id="PIRNR002811"/>
    </source>
</evidence>
<comment type="function">
    <text evidence="12 13">RNA polymerase that catalyzes the synthesis of short RNA molecules used as primers for DNA polymerase during DNA replication.</text>
</comment>
<keyword evidence="6 12" id="KW-0479">Metal-binding</keyword>
<dbReference type="Gene3D" id="3.40.1360.10">
    <property type="match status" value="1"/>
</dbReference>
<accession>A0A1F6N3W7</accession>
<evidence type="ECO:0000259" key="15">
    <source>
        <dbReference type="PROSITE" id="PS50880"/>
    </source>
</evidence>
<dbReference type="SMART" id="SM00400">
    <property type="entry name" value="ZnF_CHCC"/>
    <property type="match status" value="1"/>
</dbReference>
<dbReference type="InterPro" id="IPR006171">
    <property type="entry name" value="TOPRIM_dom"/>
</dbReference>
<dbReference type="InterPro" id="IPR002694">
    <property type="entry name" value="Znf_CHC2"/>
</dbReference>
<dbReference type="Pfam" id="PF10410">
    <property type="entry name" value="DnaB_bind"/>
    <property type="match status" value="1"/>
</dbReference>
<dbReference type="GO" id="GO:1990077">
    <property type="term" value="C:primosome complex"/>
    <property type="evidence" value="ECO:0007669"/>
    <property type="project" value="UniProtKB-KW"/>
</dbReference>
<comment type="cofactor">
    <cofactor evidence="12 13 14">
        <name>Zn(2+)</name>
        <dbReference type="ChEBI" id="CHEBI:29105"/>
    </cofactor>
    <text evidence="12 13 14">Binds 1 zinc ion per monomer.</text>
</comment>
<dbReference type="Gene3D" id="3.90.580.10">
    <property type="entry name" value="Zinc finger, CHC2-type domain"/>
    <property type="match status" value="1"/>
</dbReference>
<keyword evidence="5 12" id="KW-0235">DNA replication</keyword>
<comment type="domain">
    <text evidence="12">Contains an N-terminal zinc-binding domain, a central core domain that contains the primase activity, and a C-terminal DnaB-binding domain.</text>
</comment>
<evidence type="ECO:0000256" key="14">
    <source>
        <dbReference type="PIRSR" id="PIRSR002811-1"/>
    </source>
</evidence>
<dbReference type="InterPro" id="IPR036977">
    <property type="entry name" value="DNA_primase_Znf_CHC2"/>
</dbReference>
<evidence type="ECO:0000256" key="4">
    <source>
        <dbReference type="ARBA" id="ARBA00022695"/>
    </source>
</evidence>
<keyword evidence="9" id="KW-0460">Magnesium</keyword>
<keyword evidence="2 12" id="KW-0639">Primosome</keyword>
<keyword evidence="11 12" id="KW-0804">Transcription</keyword>
<keyword evidence="1 12" id="KW-0240">DNA-directed RNA polymerase</keyword>
<protein>
    <recommendedName>
        <fullName evidence="12 13">DNA primase</fullName>
        <ecNumber evidence="12">2.7.7.101</ecNumber>
    </recommendedName>
</protein>
<dbReference type="InterPro" id="IPR037068">
    <property type="entry name" value="DNA_primase_core_N_sf"/>
</dbReference>
<evidence type="ECO:0000256" key="3">
    <source>
        <dbReference type="ARBA" id="ARBA00022679"/>
    </source>
</evidence>
<comment type="caution">
    <text evidence="16">The sequence shown here is derived from an EMBL/GenBank/DDBJ whole genome shotgun (WGS) entry which is preliminary data.</text>
</comment>
<keyword evidence="4 12" id="KW-0548">Nucleotidyltransferase</keyword>
<dbReference type="InterPro" id="IPR006295">
    <property type="entry name" value="DNA_primase_DnaG"/>
</dbReference>
<evidence type="ECO:0000313" key="17">
    <source>
        <dbReference type="Proteomes" id="UP000177040"/>
    </source>
</evidence>
<dbReference type="PIRSF" id="PIRSF002811">
    <property type="entry name" value="DnaG"/>
    <property type="match status" value="1"/>
</dbReference>
<dbReference type="GO" id="GO:0003899">
    <property type="term" value="F:DNA-directed RNA polymerase activity"/>
    <property type="evidence" value="ECO:0007669"/>
    <property type="project" value="UniProtKB-UniRule"/>
</dbReference>
<dbReference type="FunFam" id="3.90.580.10:FF:000001">
    <property type="entry name" value="DNA primase"/>
    <property type="match status" value="1"/>
</dbReference>
<gene>
    <name evidence="12" type="primary">dnaG</name>
    <name evidence="16" type="ORF">A2983_02815</name>
</gene>
<proteinExistence type="inferred from homology"/>
<evidence type="ECO:0000256" key="7">
    <source>
        <dbReference type="ARBA" id="ARBA00022771"/>
    </source>
</evidence>
<evidence type="ECO:0000256" key="2">
    <source>
        <dbReference type="ARBA" id="ARBA00022515"/>
    </source>
</evidence>
<dbReference type="AlphaFoldDB" id="A0A1F6N3W7"/>
<dbReference type="GO" id="GO:0008270">
    <property type="term" value="F:zinc ion binding"/>
    <property type="evidence" value="ECO:0007669"/>
    <property type="project" value="UniProtKB-UniRule"/>
</dbReference>
<dbReference type="NCBIfam" id="TIGR01391">
    <property type="entry name" value="dnaG"/>
    <property type="match status" value="1"/>
</dbReference>
<dbReference type="HAMAP" id="MF_00974">
    <property type="entry name" value="DNA_primase_DnaG"/>
    <property type="match status" value="1"/>
</dbReference>
<dbReference type="Gene3D" id="3.90.980.10">
    <property type="entry name" value="DNA primase, catalytic core, N-terminal domain"/>
    <property type="match status" value="1"/>
</dbReference>
<dbReference type="PANTHER" id="PTHR30313:SF2">
    <property type="entry name" value="DNA PRIMASE"/>
    <property type="match status" value="1"/>
</dbReference>
<dbReference type="GO" id="GO:0006269">
    <property type="term" value="P:DNA replication, synthesis of primer"/>
    <property type="evidence" value="ECO:0007669"/>
    <property type="project" value="UniProtKB-UniRule"/>
</dbReference>
<evidence type="ECO:0000256" key="11">
    <source>
        <dbReference type="ARBA" id="ARBA00023163"/>
    </source>
</evidence>
<comment type="catalytic activity">
    <reaction evidence="12">
        <text>ssDNA + n NTP = ssDNA/pppN(pN)n-1 hybrid + (n-1) diphosphate.</text>
        <dbReference type="EC" id="2.7.7.101"/>
    </reaction>
</comment>
<sequence length="607" mass="68807">MSDTQLIKDKLDIVDFINEYVPLKPAGINHKGLCPFHQEKSPSFMVSRERQNWHCFGCSIGGDIFSFAQKIEGMEFIDALKFLANRAGVELKDSKINQAESSQKSRIKEINVLAARFFHHILINLPVAKPARDYLEMRGLKSETIDAWQIGFIPEQWDLLTKYLLNKGFSINDLVASGMVIKRDDANSSTQRGFYDRFRGRIMFPIWDVHDSVVGFTGRVLVETENSGGKYVNTPQTILYDKSRVIFGLNRAKKTIKEKNLAVLVEGQMDVIACHQAGMMNVVATSGTALTEWQIELLKRYTNNIAMAFDADLAGQNAAKRGIDLAREAGISLKIIKIPDGAGKDPDECLKKNPEMWWQAVEQAHDVMEWLIAKSLEGKNLTNASVKQIAVNEILREIARIPFATERDHWLKNMAARIGEEVAVLRENMQEVKNASKQKISYHSQEKEQIITIIKTEPKDRLYFLLQRLFVLLLKFSKAGRGLQWLDGALSATVKSTKFSPLYEFLKDVYTDVNNPSADWSLDKLRSACEITESENLVDVLLLKGELDFFGLTEKEAFSEAHVLEEAIKTEWKKKSLTELTQAIRVAEGQKDQPKIDELLADFSRLN</sequence>
<organism evidence="16 17">
    <name type="scientific">Candidatus Magasanikbacteria bacterium RIFCSPLOWO2_01_FULL_40_15</name>
    <dbReference type="NCBI Taxonomy" id="1798686"/>
    <lineage>
        <taxon>Bacteria</taxon>
        <taxon>Candidatus Magasanikiibacteriota</taxon>
    </lineage>
</organism>
<keyword evidence="10 12" id="KW-0238">DNA-binding</keyword>
<reference evidence="16 17" key="1">
    <citation type="journal article" date="2016" name="Nat. Commun.">
        <title>Thousands of microbial genomes shed light on interconnected biogeochemical processes in an aquifer system.</title>
        <authorList>
            <person name="Anantharaman K."/>
            <person name="Brown C.T."/>
            <person name="Hug L.A."/>
            <person name="Sharon I."/>
            <person name="Castelle C.J."/>
            <person name="Probst A.J."/>
            <person name="Thomas B.C."/>
            <person name="Singh A."/>
            <person name="Wilkins M.J."/>
            <person name="Karaoz U."/>
            <person name="Brodie E.L."/>
            <person name="Williams K.H."/>
            <person name="Hubbard S.S."/>
            <person name="Banfield J.F."/>
        </authorList>
    </citation>
    <scope>NUCLEOTIDE SEQUENCE [LARGE SCALE GENOMIC DNA]</scope>
</reference>
<dbReference type="SUPFAM" id="SSF57783">
    <property type="entry name" value="Zinc beta-ribbon"/>
    <property type="match status" value="1"/>
</dbReference>
<feature type="domain" description="Toprim" evidence="15">
    <location>
        <begin position="260"/>
        <end position="341"/>
    </location>
</feature>
<evidence type="ECO:0000256" key="10">
    <source>
        <dbReference type="ARBA" id="ARBA00023125"/>
    </source>
</evidence>
<dbReference type="EMBL" id="MFQH01000006">
    <property type="protein sequence ID" value="OGH78571.1"/>
    <property type="molecule type" value="Genomic_DNA"/>
</dbReference>
<evidence type="ECO:0000256" key="1">
    <source>
        <dbReference type="ARBA" id="ARBA00022478"/>
    </source>
</evidence>
<dbReference type="GO" id="GO:0005737">
    <property type="term" value="C:cytoplasm"/>
    <property type="evidence" value="ECO:0007669"/>
    <property type="project" value="TreeGrafter"/>
</dbReference>